<proteinExistence type="inferred from homology"/>
<comment type="similarity">
    <text evidence="2">Belongs to the SLC13A/DASS transporter (TC 2.A.47) family. NADC subfamily.</text>
</comment>
<evidence type="ECO:0000256" key="2">
    <source>
        <dbReference type="ARBA" id="ARBA00006772"/>
    </source>
</evidence>
<organism evidence="7">
    <name type="scientific">Oikopleura dioica</name>
    <name type="common">Tunicate</name>
    <dbReference type="NCBI Taxonomy" id="34765"/>
    <lineage>
        <taxon>Eukaryota</taxon>
        <taxon>Metazoa</taxon>
        <taxon>Chordata</taxon>
        <taxon>Tunicata</taxon>
        <taxon>Appendicularia</taxon>
        <taxon>Copelata</taxon>
        <taxon>Oikopleuridae</taxon>
        <taxon>Oikopleura</taxon>
    </lineage>
</organism>
<reference evidence="7" key="1">
    <citation type="journal article" date="2010" name="Science">
        <title>Plasticity of animal genome architecture unmasked by rapid evolution of a pelagic tunicate.</title>
        <authorList>
            <person name="Denoeud F."/>
            <person name="Henriet S."/>
            <person name="Mungpakdee S."/>
            <person name="Aury J.M."/>
            <person name="Da Silva C."/>
            <person name="Brinkmann H."/>
            <person name="Mikhaleva J."/>
            <person name="Olsen L.C."/>
            <person name="Jubin C."/>
            <person name="Canestro C."/>
            <person name="Bouquet J.M."/>
            <person name="Danks G."/>
            <person name="Poulain J."/>
            <person name="Campsteijn C."/>
            <person name="Adamski M."/>
            <person name="Cross I."/>
            <person name="Yadetie F."/>
            <person name="Muffato M."/>
            <person name="Louis A."/>
            <person name="Butcher S."/>
            <person name="Tsagkogeorga G."/>
            <person name="Konrad A."/>
            <person name="Singh S."/>
            <person name="Jensen M.F."/>
            <person name="Cong E.H."/>
            <person name="Eikeseth-Otteraa H."/>
            <person name="Noel B."/>
            <person name="Anthouard V."/>
            <person name="Porcel B.M."/>
            <person name="Kachouri-Lafond R."/>
            <person name="Nishino A."/>
            <person name="Ugolini M."/>
            <person name="Chourrout P."/>
            <person name="Nishida H."/>
            <person name="Aasland R."/>
            <person name="Huzurbazar S."/>
            <person name="Westhof E."/>
            <person name="Delsuc F."/>
            <person name="Lehrach H."/>
            <person name="Reinhardt R."/>
            <person name="Weissenbach J."/>
            <person name="Roy S.W."/>
            <person name="Artiguenave F."/>
            <person name="Postlethwait J.H."/>
            <person name="Manak J.R."/>
            <person name="Thompson E.M."/>
            <person name="Jaillon O."/>
            <person name="Du Pasquier L."/>
            <person name="Boudinot P."/>
            <person name="Liberles D.A."/>
            <person name="Volff J.N."/>
            <person name="Philippe H."/>
            <person name="Lenhard B."/>
            <person name="Roest Crollius H."/>
            <person name="Wincker P."/>
            <person name="Chourrout D."/>
        </authorList>
    </citation>
    <scope>NUCLEOTIDE SEQUENCE [LARGE SCALE GENOMIC DNA]</scope>
</reference>
<dbReference type="InterPro" id="IPR001898">
    <property type="entry name" value="SLC13A/DASS"/>
</dbReference>
<dbReference type="Pfam" id="PF00939">
    <property type="entry name" value="Na_sulph_symp"/>
    <property type="match status" value="1"/>
</dbReference>
<feature type="transmembrane region" description="Helical" evidence="6">
    <location>
        <begin position="6"/>
        <end position="27"/>
    </location>
</feature>
<dbReference type="GO" id="GO:0005310">
    <property type="term" value="F:dicarboxylic acid transmembrane transporter activity"/>
    <property type="evidence" value="ECO:0007669"/>
    <property type="project" value="UniProtKB-ARBA"/>
</dbReference>
<keyword evidence="3 6" id="KW-0812">Transmembrane</keyword>
<dbReference type="Proteomes" id="UP000001307">
    <property type="component" value="Unassembled WGS sequence"/>
</dbReference>
<protein>
    <submittedName>
        <fullName evidence="7">Uncharacterized protein</fullName>
    </submittedName>
</protein>
<accession>E4Y2B6</accession>
<dbReference type="InParanoid" id="E4Y2B6"/>
<evidence type="ECO:0000256" key="3">
    <source>
        <dbReference type="ARBA" id="ARBA00022692"/>
    </source>
</evidence>
<dbReference type="PANTHER" id="PTHR10283:SF82">
    <property type="entry name" value="SOLUTE CARRIER FAMILY 13 MEMBER 2"/>
    <property type="match status" value="1"/>
</dbReference>
<feature type="transmembrane region" description="Helical" evidence="6">
    <location>
        <begin position="110"/>
        <end position="129"/>
    </location>
</feature>
<feature type="transmembrane region" description="Helical" evidence="6">
    <location>
        <begin position="251"/>
        <end position="269"/>
    </location>
</feature>
<feature type="transmembrane region" description="Helical" evidence="6">
    <location>
        <begin position="166"/>
        <end position="184"/>
    </location>
</feature>
<feature type="transmembrane region" description="Helical" evidence="6">
    <location>
        <begin position="281"/>
        <end position="303"/>
    </location>
</feature>
<feature type="transmembrane region" description="Helical" evidence="6">
    <location>
        <begin position="39"/>
        <end position="64"/>
    </location>
</feature>
<feature type="transmembrane region" description="Helical" evidence="6">
    <location>
        <begin position="204"/>
        <end position="230"/>
    </location>
</feature>
<evidence type="ECO:0000256" key="5">
    <source>
        <dbReference type="ARBA" id="ARBA00023136"/>
    </source>
</evidence>
<dbReference type="GO" id="GO:0005886">
    <property type="term" value="C:plasma membrane"/>
    <property type="evidence" value="ECO:0007669"/>
    <property type="project" value="TreeGrafter"/>
</dbReference>
<dbReference type="PANTHER" id="PTHR10283">
    <property type="entry name" value="SOLUTE CARRIER FAMILY 13 MEMBER"/>
    <property type="match status" value="1"/>
</dbReference>
<evidence type="ECO:0000256" key="4">
    <source>
        <dbReference type="ARBA" id="ARBA00022989"/>
    </source>
</evidence>
<evidence type="ECO:0000313" key="7">
    <source>
        <dbReference type="EMBL" id="CBY16010.1"/>
    </source>
</evidence>
<dbReference type="GO" id="GO:0015556">
    <property type="term" value="F:C4-dicarboxylate transmembrane transporter activity"/>
    <property type="evidence" value="ECO:0007669"/>
    <property type="project" value="UniProtKB-ARBA"/>
</dbReference>
<keyword evidence="4 6" id="KW-1133">Transmembrane helix</keyword>
<keyword evidence="5 6" id="KW-0472">Membrane</keyword>
<dbReference type="GO" id="GO:0015370">
    <property type="term" value="F:solute:sodium symporter activity"/>
    <property type="evidence" value="ECO:0007669"/>
    <property type="project" value="UniProtKB-ARBA"/>
</dbReference>
<dbReference type="AlphaFoldDB" id="E4Y2B6"/>
<name>E4Y2B6_OIKDI</name>
<dbReference type="EMBL" id="FN653804">
    <property type="protein sequence ID" value="CBY16010.1"/>
    <property type="molecule type" value="Genomic_DNA"/>
</dbReference>
<dbReference type="OrthoDB" id="6493944at2759"/>
<feature type="transmembrane region" description="Helical" evidence="6">
    <location>
        <begin position="315"/>
        <end position="334"/>
    </location>
</feature>
<evidence type="ECO:0000256" key="6">
    <source>
        <dbReference type="SAM" id="Phobius"/>
    </source>
</evidence>
<comment type="subcellular location">
    <subcellularLocation>
        <location evidence="1">Membrane</location>
        <topology evidence="1">Multi-pass membrane protein</topology>
    </subcellularLocation>
</comment>
<keyword evidence="8" id="KW-1185">Reference proteome</keyword>
<evidence type="ECO:0000256" key="1">
    <source>
        <dbReference type="ARBA" id="ARBA00004141"/>
    </source>
</evidence>
<sequence length="359" mass="39826">MFVTWFLSMCIANTSTTALMIPIVLSVRLHNINLQLECYTICSLLKFSVTSLDIGLLLCIPFAASIGGTGTFTGTDLNLYLSGYYNDFYEEYTVDAYPNNGYFSITYANWAMYNLLPSFLTFILSFIWLQAFSFGWNPIRCEKNQGAEKVIDTEYKKLGSMKQGEYISLFCFIIVVIMWVAREPTDGSGWAYLFPVPGYMTDGMVVILVGICLFVLPIDDSGLFCIFNRFRNDKISITRPILTWDVVQRRTGWGVLILIGGGYAIAQASDDSGFSEFVATVIASLFTEITSNTAACALFVPLLNKLALKICVHPLYLCLPATLACSMSFMLPAATPPNAIAFGSGRLKSINSVIFIRKT</sequence>
<evidence type="ECO:0000313" key="8">
    <source>
        <dbReference type="Proteomes" id="UP000001307"/>
    </source>
</evidence>
<gene>
    <name evidence="7" type="ORF">GSOID_T00016309001</name>
</gene>